<sequence length="174" mass="19382">MHPISILIRGIFFCLLLIGSLSASAQNYRDSFRARNAVYGELGGNGDLLSVNYDRIVYQKSMVKAAFRIGIASNQFFSAEEPGFYPVVPVEALGMIGRFQKHFEFGLGYTRRFTNEPDLLQNLYFSRIGFRYQNPTGGLVVRVGFTPFLSTESNTKSPGAAFIPRFGLSVGHSF</sequence>
<name>A0A2N3U927_9BACT</name>
<evidence type="ECO:0000313" key="2">
    <source>
        <dbReference type="EMBL" id="PKV63263.1"/>
    </source>
</evidence>
<accession>A0A2N3U927</accession>
<keyword evidence="3" id="KW-1185">Reference proteome</keyword>
<evidence type="ECO:0008006" key="4">
    <source>
        <dbReference type="Google" id="ProtNLM"/>
    </source>
</evidence>
<keyword evidence="1" id="KW-0732">Signal</keyword>
<gene>
    <name evidence="2" type="ORF">BD749_3103</name>
</gene>
<dbReference type="AlphaFoldDB" id="A0A2N3U927"/>
<dbReference type="Proteomes" id="UP000233782">
    <property type="component" value="Unassembled WGS sequence"/>
</dbReference>
<evidence type="ECO:0000313" key="3">
    <source>
        <dbReference type="Proteomes" id="UP000233782"/>
    </source>
</evidence>
<reference evidence="2 3" key="1">
    <citation type="submission" date="2017-12" db="EMBL/GenBank/DDBJ databases">
        <title>Genomic Encyclopedia of Type Strains, Phase III (KMG-III): the genomes of soil and plant-associated and newly described type strains.</title>
        <authorList>
            <person name="Whitman W."/>
        </authorList>
    </citation>
    <scope>NUCLEOTIDE SEQUENCE [LARGE SCALE GENOMIC DNA]</scope>
    <source>
        <strain evidence="2 3">LP43</strain>
    </source>
</reference>
<feature type="signal peptide" evidence="1">
    <location>
        <begin position="1"/>
        <end position="25"/>
    </location>
</feature>
<dbReference type="EMBL" id="PJMU01000003">
    <property type="protein sequence ID" value="PKV63263.1"/>
    <property type="molecule type" value="Genomic_DNA"/>
</dbReference>
<protein>
    <recommendedName>
        <fullName evidence="4">Outer membrane protein with beta-barrel domain</fullName>
    </recommendedName>
</protein>
<dbReference type="OrthoDB" id="966005at2"/>
<evidence type="ECO:0000256" key="1">
    <source>
        <dbReference type="SAM" id="SignalP"/>
    </source>
</evidence>
<proteinExistence type="predicted"/>
<feature type="chain" id="PRO_5014762319" description="Outer membrane protein with beta-barrel domain" evidence="1">
    <location>
        <begin position="26"/>
        <end position="174"/>
    </location>
</feature>
<organism evidence="2 3">
    <name type="scientific">Pontibacter ramchanderi</name>
    <dbReference type="NCBI Taxonomy" id="1179743"/>
    <lineage>
        <taxon>Bacteria</taxon>
        <taxon>Pseudomonadati</taxon>
        <taxon>Bacteroidota</taxon>
        <taxon>Cytophagia</taxon>
        <taxon>Cytophagales</taxon>
        <taxon>Hymenobacteraceae</taxon>
        <taxon>Pontibacter</taxon>
    </lineage>
</organism>
<comment type="caution">
    <text evidence="2">The sequence shown here is derived from an EMBL/GenBank/DDBJ whole genome shotgun (WGS) entry which is preliminary data.</text>
</comment>
<dbReference type="RefSeq" id="WP_101445904.1">
    <property type="nucleotide sequence ID" value="NZ_PJMU01000003.1"/>
</dbReference>